<dbReference type="EMBL" id="LS483343">
    <property type="protein sequence ID" value="SQF39470.1"/>
    <property type="molecule type" value="Genomic_DNA"/>
</dbReference>
<evidence type="ECO:0000313" key="1">
    <source>
        <dbReference type="EMBL" id="SQF39470.1"/>
    </source>
</evidence>
<dbReference type="OrthoDB" id="2224719at2"/>
<dbReference type="Proteomes" id="UP000249495">
    <property type="component" value="Chromosome 1"/>
</dbReference>
<dbReference type="RefSeq" id="WP_018030996.1">
    <property type="nucleotide sequence ID" value="NZ_CAMCCF010000007.1"/>
</dbReference>
<keyword evidence="2" id="KW-1185">Reference proteome</keyword>
<accession>A0A2X3VDG3</accession>
<dbReference type="AlphaFoldDB" id="A0A2X3VDG3"/>
<gene>
    <name evidence="1" type="ORF">NCTC12278_00350</name>
</gene>
<protein>
    <submittedName>
        <fullName evidence="1">Hypothetical cytosolic protein</fullName>
    </submittedName>
</protein>
<sequence length="68" mass="7959">MNKEFEAFKQTLSEDSLRQIYDETKIELSETELEGSDAFSFAFVSQMAVNLVEKYHDWLQDDKSSDDK</sequence>
<reference evidence="1 2" key="1">
    <citation type="submission" date="2018-06" db="EMBL/GenBank/DDBJ databases">
        <authorList>
            <consortium name="Pathogen Informatics"/>
            <person name="Doyle S."/>
        </authorList>
    </citation>
    <scope>NUCLEOTIDE SEQUENCE [LARGE SCALE GENOMIC DNA]</scope>
    <source>
        <strain evidence="1 2">NCTC12278</strain>
    </source>
</reference>
<name>A0A2X3VDG3_9STRE</name>
<dbReference type="KEGG" id="sfer:NCTC12278_00350"/>
<organism evidence="1 2">
    <name type="scientific">Streptococcus ferus</name>
    <dbReference type="NCBI Taxonomy" id="1345"/>
    <lineage>
        <taxon>Bacteria</taxon>
        <taxon>Bacillati</taxon>
        <taxon>Bacillota</taxon>
        <taxon>Bacilli</taxon>
        <taxon>Lactobacillales</taxon>
        <taxon>Streptococcaceae</taxon>
        <taxon>Streptococcus</taxon>
    </lineage>
</organism>
<proteinExistence type="predicted"/>
<evidence type="ECO:0000313" key="2">
    <source>
        <dbReference type="Proteomes" id="UP000249495"/>
    </source>
</evidence>